<evidence type="ECO:0000256" key="4">
    <source>
        <dbReference type="SAM" id="Phobius"/>
    </source>
</evidence>
<dbReference type="EMBL" id="CP086239">
    <property type="protein sequence ID" value="WAG60719.1"/>
    <property type="molecule type" value="Genomic_DNA"/>
</dbReference>
<feature type="transmembrane region" description="Helical" evidence="4">
    <location>
        <begin position="363"/>
        <end position="381"/>
    </location>
</feature>
<evidence type="ECO:0000256" key="3">
    <source>
        <dbReference type="SAM" id="MobiDB-lite"/>
    </source>
</evidence>
<dbReference type="Proteomes" id="UP001164733">
    <property type="component" value="Chromosome"/>
</dbReference>
<name>A0AA47EIC0_9CLOT</name>
<feature type="transmembrane region" description="Helical" evidence="4">
    <location>
        <begin position="393"/>
        <end position="420"/>
    </location>
</feature>
<proteinExistence type="inferred from homology"/>
<evidence type="ECO:0000256" key="1">
    <source>
        <dbReference type="ARBA" id="ARBA00005278"/>
    </source>
</evidence>
<organism evidence="5 6">
    <name type="scientific">Clostridium estertheticum</name>
    <dbReference type="NCBI Taxonomy" id="238834"/>
    <lineage>
        <taxon>Bacteria</taxon>
        <taxon>Bacillati</taxon>
        <taxon>Bacillota</taxon>
        <taxon>Clostridia</taxon>
        <taxon>Eubacteriales</taxon>
        <taxon>Clostridiaceae</taxon>
        <taxon>Clostridium</taxon>
    </lineage>
</organism>
<dbReference type="InterPro" id="IPR050768">
    <property type="entry name" value="UPF0353/GerABKA_families"/>
</dbReference>
<feature type="transmembrane region" description="Helical" evidence="4">
    <location>
        <begin position="321"/>
        <end position="343"/>
    </location>
</feature>
<dbReference type="InterPro" id="IPR004995">
    <property type="entry name" value="Spore_Ger"/>
</dbReference>
<dbReference type="Pfam" id="PF03323">
    <property type="entry name" value="GerA"/>
    <property type="match status" value="1"/>
</dbReference>
<evidence type="ECO:0000256" key="2">
    <source>
        <dbReference type="ARBA" id="ARBA00023136"/>
    </source>
</evidence>
<sequence>MFRYLNRKMHLYKLQSENNNAADTKEEFPYEHLSYNLKENLEVLKKIFGSSNDINYREFSFGQNLQIKAALIFLDGMTNKAEINDTIMKPFMYDSRLSNLEEKLDFDNLNAIKTSMLSSSSVEQVSLINSIVEGCLSGDTILLIDKTKDALVINTRDWDKRAIDEPKTESSVRGPREGFTESIHINKALLRRKIKNQNFTLEEMKIGKQTKTSVCIAYINGIVNPELISEIKYRLNRINTDAILESGYIEQFIEDAPYSMFTTVGNSEKPDKVAAKLLEGRAAIIVDGTPFVLTVPLLFIEGFQSAEDYYSRPYFSSFVRIIRFTAYGISLLAPAVYVALSTFNHELIPTVLLFSMSAAHEGVPFPAVIEAIIMIGIFEILREAGVRLPRNEGQAISIVGALVIGQAAVSAGLIGAPMVIVVSLTAVSSFVVTPHLDSSIVLRSVFLIMAGIFGAFGILVTLLGLLTHLCSLRSFGTLYLSPLAPMSLSGLKDAFFRFPIWTMITRPKSISWNNSKRQATALKPSPPSKEENKNMK</sequence>
<dbReference type="PANTHER" id="PTHR22550:SF5">
    <property type="entry name" value="LEUCINE ZIPPER PROTEIN 4"/>
    <property type="match status" value="1"/>
</dbReference>
<protein>
    <submittedName>
        <fullName evidence="5">Spore germination protein</fullName>
    </submittedName>
</protein>
<dbReference type="PANTHER" id="PTHR22550">
    <property type="entry name" value="SPORE GERMINATION PROTEIN"/>
    <property type="match status" value="1"/>
</dbReference>
<dbReference type="GO" id="GO:0016020">
    <property type="term" value="C:membrane"/>
    <property type="evidence" value="ECO:0007669"/>
    <property type="project" value="InterPro"/>
</dbReference>
<dbReference type="RefSeq" id="WP_253200175.1">
    <property type="nucleotide sequence ID" value="NZ_CP086239.1"/>
</dbReference>
<dbReference type="GO" id="GO:0009847">
    <property type="term" value="P:spore germination"/>
    <property type="evidence" value="ECO:0007669"/>
    <property type="project" value="InterPro"/>
</dbReference>
<dbReference type="AlphaFoldDB" id="A0AA47EIC0"/>
<comment type="similarity">
    <text evidence="1">Belongs to the GerABKA family.</text>
</comment>
<feature type="transmembrane region" description="Helical" evidence="4">
    <location>
        <begin position="440"/>
        <end position="466"/>
    </location>
</feature>
<evidence type="ECO:0000313" key="5">
    <source>
        <dbReference type="EMBL" id="WAG60719.1"/>
    </source>
</evidence>
<gene>
    <name evidence="5" type="ORF">LL038_00250</name>
</gene>
<feature type="region of interest" description="Disordered" evidence="3">
    <location>
        <begin position="515"/>
        <end position="536"/>
    </location>
</feature>
<reference evidence="5" key="1">
    <citation type="submission" date="2021-11" db="EMBL/GenBank/DDBJ databases">
        <title>Clostridia strains as spoilage organisms.</title>
        <authorList>
            <person name="Wambui J."/>
            <person name="Stevens M.J.A."/>
            <person name="Stephan R."/>
        </authorList>
    </citation>
    <scope>NUCLEOTIDE SEQUENCE</scope>
    <source>
        <strain evidence="5">CF009</strain>
    </source>
</reference>
<keyword evidence="2 4" id="KW-0472">Membrane</keyword>
<dbReference type="PIRSF" id="PIRSF005690">
    <property type="entry name" value="GerBA"/>
    <property type="match status" value="1"/>
</dbReference>
<keyword evidence="4" id="KW-0812">Transmembrane</keyword>
<accession>A0AA47EIC0</accession>
<evidence type="ECO:0000313" key="6">
    <source>
        <dbReference type="Proteomes" id="UP001164733"/>
    </source>
</evidence>
<keyword evidence="4" id="KW-1133">Transmembrane helix</keyword>